<evidence type="ECO:0000256" key="1">
    <source>
        <dbReference type="ARBA" id="ARBA00004496"/>
    </source>
</evidence>
<evidence type="ECO:0000256" key="4">
    <source>
        <dbReference type="ARBA" id="ARBA00022840"/>
    </source>
</evidence>
<feature type="compositionally biased region" description="Polar residues" evidence="8">
    <location>
        <begin position="632"/>
        <end position="657"/>
    </location>
</feature>
<dbReference type="SMART" id="SM00129">
    <property type="entry name" value="KISc"/>
    <property type="match status" value="1"/>
</dbReference>
<reference evidence="10" key="1">
    <citation type="submission" date="2022-07" db="EMBL/GenBank/DDBJ databases">
        <title>Phylogenomic reconstructions and comparative analyses of Kickxellomycotina fungi.</title>
        <authorList>
            <person name="Reynolds N.K."/>
            <person name="Stajich J.E."/>
            <person name="Barry K."/>
            <person name="Grigoriev I.V."/>
            <person name="Crous P."/>
            <person name="Smith M.E."/>
        </authorList>
    </citation>
    <scope>NUCLEOTIDE SEQUENCE</scope>
    <source>
        <strain evidence="10">BCRC 34882</strain>
    </source>
</reference>
<feature type="compositionally biased region" description="Basic and acidic residues" evidence="8">
    <location>
        <begin position="1270"/>
        <end position="1283"/>
    </location>
</feature>
<feature type="region of interest" description="Disordered" evidence="8">
    <location>
        <begin position="1194"/>
        <end position="1289"/>
    </location>
</feature>
<dbReference type="Proteomes" id="UP001151295">
    <property type="component" value="Unassembled WGS sequence"/>
</dbReference>
<feature type="compositionally biased region" description="Polar residues" evidence="8">
    <location>
        <begin position="1241"/>
        <end position="1251"/>
    </location>
</feature>
<feature type="compositionally biased region" description="Polar residues" evidence="8">
    <location>
        <begin position="1194"/>
        <end position="1213"/>
    </location>
</feature>
<evidence type="ECO:0000313" key="10">
    <source>
        <dbReference type="EMBL" id="KAJ1996169.1"/>
    </source>
</evidence>
<dbReference type="PROSITE" id="PS50067">
    <property type="entry name" value="KINESIN_MOTOR_2"/>
    <property type="match status" value="1"/>
</dbReference>
<evidence type="ECO:0000256" key="3">
    <source>
        <dbReference type="ARBA" id="ARBA00022741"/>
    </source>
</evidence>
<dbReference type="InterPro" id="IPR027640">
    <property type="entry name" value="Kinesin-like_fam"/>
</dbReference>
<evidence type="ECO:0000256" key="7">
    <source>
        <dbReference type="SAM" id="Coils"/>
    </source>
</evidence>
<evidence type="ECO:0000256" key="6">
    <source>
        <dbReference type="PROSITE-ProRule" id="PRU00283"/>
    </source>
</evidence>
<protein>
    <recommendedName>
        <fullName evidence="9">Kinesin motor domain-containing protein</fullName>
    </recommendedName>
</protein>
<comment type="caution">
    <text evidence="6">Lacks conserved residue(s) required for the propagation of feature annotation.</text>
</comment>
<feature type="compositionally biased region" description="Polar residues" evidence="8">
    <location>
        <begin position="1710"/>
        <end position="1747"/>
    </location>
</feature>
<dbReference type="InterPro" id="IPR036961">
    <property type="entry name" value="Kinesin_motor_dom_sf"/>
</dbReference>
<feature type="region of interest" description="Disordered" evidence="8">
    <location>
        <begin position="585"/>
        <end position="676"/>
    </location>
</feature>
<evidence type="ECO:0000256" key="5">
    <source>
        <dbReference type="ARBA" id="ARBA00023054"/>
    </source>
</evidence>
<organism evidence="10 11">
    <name type="scientific">Coemansia umbellata</name>
    <dbReference type="NCBI Taxonomy" id="1424467"/>
    <lineage>
        <taxon>Eukaryota</taxon>
        <taxon>Fungi</taxon>
        <taxon>Fungi incertae sedis</taxon>
        <taxon>Zoopagomycota</taxon>
        <taxon>Kickxellomycotina</taxon>
        <taxon>Kickxellomycetes</taxon>
        <taxon>Kickxellales</taxon>
        <taxon>Kickxellaceae</taxon>
        <taxon>Coemansia</taxon>
    </lineage>
</organism>
<sequence length="1969" mass="215669">MASSTVRVALRIRPLSPQEHLDGETECVTQLPGVPQIVIGADRAFTFDYVFSPEASQEQVYSDAIQPLVVQFLQGYNATVLAYGGKTFSMGTGLAVSASNLDIQGVVPRAINEIWSQLGDKSKNKGGFTYNLDVSFLELYNEDLIDLLNPRSIAGNGGRGPTIREDSRGNMVLVGVERKPAGCEEDIIRYLHQGALSRTTASTDMNRTSSRSHAIFTIYLRQQERRGSTTFSTNGSSTPATIDQITELDGGPLIVSKIHFVDLAGSERIKRTGAAGDRAKEGISINAGLLALGNVVSALGGSASNPNGTSQLTKRAVHVPYRDSKLTRLLQDSLGGNSQTIMLACISPSDKNSNESLNTIRYANRARNIRNKIAVNFDKNSSVELNMLKTEVARLRGELSNLKLQRRQSSMSLLDTTLESGNMRYSVETSRFQNRIAELSQKLDKSLHRVVVLERERDLLRAQVVSLGGSIQSTAPLLPPNKLPEYDSMASSTTPASQLDEDNLMMSRANMLDTLDRELSEQAERHEQQIGSVRCHYESKLELVQEALSVVQKERDVALQRLANAKKPNAPTTPYVNASIFKRSSLTNGGSSSSSSSSSNSNASSSNRKALGVDSAATTNATPTKLRLPSRASKNAHNDVVSSPVGNAGNTNKNPPSVTRKKSSVDLRSASKLSPLHEDAAERISALEDEIRRLKAKNKSVNEYASADTERLTLQIQDQAKEISRLRRQRTGRRESKRYSLLALKESSWTMAKTASSQVNEQGDSGGPNLLRAAFIKAVIENELQRCVQARQLLRERDSYLNRQDELMNEQNDLLLRIQNIDLELDDEYGSDQMQRATERIEIIDAELNYLDLKVRDAEAEVAQLAEAAPSSNGCQCGNHDNCNCGNADLNASGLLATPAIINMSGLAMRMVEDVVRIDYRAFSGLFESLPSPDSTGLSYLLMQDIIELRLLANNDKRDKAFLEEQIMDLRRTLLAMQKTALNAALTYERELGDAEQKLDQLRLPMAADADFINESDQQCQHDSQEPLSTLRGTGAGLDLEQISNTRLNVMPSLERLPSDRSVYDGVRDRGILLRSALMGAADVETDLSFSSGVAEMHKHSNSMEDIRGAKAHVVDLTDNISDFGSLGINNLPEYANQSFAYPNSVAIAESSGASDDDNATSGFADATDIMEPLEQMDPRQVGRPSGIRISITTTTEAGSTPSVTSASISDISPGTRRYTDQTTSRNSASSPIESDASYLDDNTNAGSAARTTERADPLVSANNGGGCDSSKKVEVLSNHHSEDEEEMFFSNPEMSDAEEDEVPELYRSGSGEFFRLPNLTRNTSIRSQSNQHRFHRPNRRNSHRHLIRRISIRKNGGVRTNNHAATYRFGVRRGSKRRGSLRKARIGRPIVPPEMMEYIDKCNPSAIRVGDTDPIIGSPEVLRAMKIYPTNEYQENIAAFASFAVRKKKSAHYTLKPDATSNLQPKEIEQIADTAELQEEPIAHNVFIPRSAGKIRSRIDVINCRDMEHEAKQNERLDDIQTSDTSTHAQVVDYQSNVNSPISETVTGATSQSQLRSPTLFYQKNSPYLQNGQISSSPVAPVGEQPEDVFKACQYDIRAMLAVPINNYTTKDPLQYMFGDDIDYGAIKDSQKAADNSGIQPRNEDVNDNFADADSAHAQYFEAKPQPPSAQKHRYLSPTEKANASLFSMLDAARTSAVKFEDDSKLGTGFTNNRNSSRGPHGQSPQKNTNSERNSQYLDSQYSSRRNSYHLYGSPMQTNFESKATTKETSRSAGAKPSRIRRRTLAVFEENTEPASDRANSSQVSVADSNNGFDKQGGSRLSKILSGIGFGGGKNGKSQQNLVNTNNNDHISQLLSRPASTNPGGVVSSVMLDIGRDRSISDSTGSRISPIRKVHSTIDGVITELRRDKWLAVNPSFAAAASAAAFSAGGDLSESSSNGPINAAGISVSKRNRFYTRRSSAATTSMYN</sequence>
<keyword evidence="2" id="KW-0963">Cytoplasm</keyword>
<keyword evidence="5 7" id="KW-0175">Coiled coil</keyword>
<dbReference type="PROSITE" id="PS00411">
    <property type="entry name" value="KINESIN_MOTOR_1"/>
    <property type="match status" value="1"/>
</dbReference>
<keyword evidence="11" id="KW-1185">Reference proteome</keyword>
<comment type="subcellular location">
    <subcellularLocation>
        <location evidence="1">Cytoplasm</location>
    </subcellularLocation>
</comment>
<feature type="compositionally biased region" description="Low complexity" evidence="8">
    <location>
        <begin position="585"/>
        <end position="607"/>
    </location>
</feature>
<dbReference type="InterPro" id="IPR001752">
    <property type="entry name" value="Kinesin_motor_dom"/>
</dbReference>
<accession>A0ABQ8PV34</accession>
<keyword evidence="4" id="KW-0067">ATP-binding</keyword>
<dbReference type="PANTHER" id="PTHR47969:SF15">
    <property type="entry name" value="CHROMOSOME-ASSOCIATED KINESIN KIF4A-RELATED"/>
    <property type="match status" value="1"/>
</dbReference>
<feature type="domain" description="Kinesin motor" evidence="9">
    <location>
        <begin position="5"/>
        <end position="369"/>
    </location>
</feature>
<dbReference type="PANTHER" id="PTHR47969">
    <property type="entry name" value="CHROMOSOME-ASSOCIATED KINESIN KIF4A-RELATED"/>
    <property type="match status" value="1"/>
</dbReference>
<dbReference type="EMBL" id="JANBQD010000001">
    <property type="protein sequence ID" value="KAJ1996169.1"/>
    <property type="molecule type" value="Genomic_DNA"/>
</dbReference>
<evidence type="ECO:0000256" key="8">
    <source>
        <dbReference type="SAM" id="MobiDB-lite"/>
    </source>
</evidence>
<name>A0ABQ8PV34_9FUNG</name>
<dbReference type="Gene3D" id="3.40.850.10">
    <property type="entry name" value="Kinesin motor domain"/>
    <property type="match status" value="1"/>
</dbReference>
<comment type="similarity">
    <text evidence="6">Belongs to the TRAFAC class myosin-kinesin ATPase superfamily. Kinesin family.</text>
</comment>
<comment type="caution">
    <text evidence="10">The sequence shown here is derived from an EMBL/GenBank/DDBJ whole genome shotgun (WGS) entry which is preliminary data.</text>
</comment>
<evidence type="ECO:0000256" key="2">
    <source>
        <dbReference type="ARBA" id="ARBA00022490"/>
    </source>
</evidence>
<feature type="compositionally biased region" description="Polar residues" evidence="8">
    <location>
        <begin position="1799"/>
        <end position="1814"/>
    </location>
</feature>
<feature type="region of interest" description="Disordered" evidence="8">
    <location>
        <begin position="1705"/>
        <end position="1819"/>
    </location>
</feature>
<dbReference type="InterPro" id="IPR019821">
    <property type="entry name" value="Kinesin_motor_CS"/>
</dbReference>
<feature type="compositionally biased region" description="Polar residues" evidence="8">
    <location>
        <begin position="1221"/>
        <end position="1233"/>
    </location>
</feature>
<gene>
    <name evidence="10" type="ORF">EDC05_000059</name>
</gene>
<feature type="coiled-coil region" evidence="7">
    <location>
        <begin position="677"/>
        <end position="729"/>
    </location>
</feature>
<keyword evidence="3" id="KW-0547">Nucleotide-binding</keyword>
<evidence type="ECO:0000313" key="11">
    <source>
        <dbReference type="Proteomes" id="UP001151295"/>
    </source>
</evidence>
<proteinExistence type="inferred from homology"/>
<evidence type="ECO:0000259" key="9">
    <source>
        <dbReference type="PROSITE" id="PS50067"/>
    </source>
</evidence>
<dbReference type="SUPFAM" id="SSF52540">
    <property type="entry name" value="P-loop containing nucleoside triphosphate hydrolases"/>
    <property type="match status" value="1"/>
</dbReference>
<dbReference type="PRINTS" id="PR00380">
    <property type="entry name" value="KINESINHEAVY"/>
</dbReference>
<dbReference type="InterPro" id="IPR027417">
    <property type="entry name" value="P-loop_NTPase"/>
</dbReference>
<feature type="coiled-coil region" evidence="7">
    <location>
        <begin position="953"/>
        <end position="980"/>
    </location>
</feature>
<dbReference type="Pfam" id="PF00225">
    <property type="entry name" value="Kinesin"/>
    <property type="match status" value="1"/>
</dbReference>